<dbReference type="Proteomes" id="UP000292927">
    <property type="component" value="Unassembled WGS sequence"/>
</dbReference>
<dbReference type="GO" id="GO:0003700">
    <property type="term" value="F:DNA-binding transcription factor activity"/>
    <property type="evidence" value="ECO:0007669"/>
    <property type="project" value="InterPro"/>
</dbReference>
<organism evidence="5 6">
    <name type="scientific">Cuneatibacter caecimuris</name>
    <dbReference type="NCBI Taxonomy" id="1796618"/>
    <lineage>
        <taxon>Bacteria</taxon>
        <taxon>Bacillati</taxon>
        <taxon>Bacillota</taxon>
        <taxon>Clostridia</taxon>
        <taxon>Lachnospirales</taxon>
        <taxon>Lachnospiraceae</taxon>
        <taxon>Cuneatibacter</taxon>
    </lineage>
</organism>
<dbReference type="SUPFAM" id="SSF46785">
    <property type="entry name" value="Winged helix' DNA-binding domain"/>
    <property type="match status" value="1"/>
</dbReference>
<comment type="caution">
    <text evidence="5">The sequence shown here is derived from an EMBL/GenBank/DDBJ whole genome shotgun (WGS) entry which is preliminary data.</text>
</comment>
<feature type="domain" description="HTH marR-type" evidence="4">
    <location>
        <begin position="1"/>
        <end position="141"/>
    </location>
</feature>
<dbReference type="EMBL" id="SGXF01000001">
    <property type="protein sequence ID" value="RZT02601.1"/>
    <property type="molecule type" value="Genomic_DNA"/>
</dbReference>
<evidence type="ECO:0000256" key="3">
    <source>
        <dbReference type="ARBA" id="ARBA00023163"/>
    </source>
</evidence>
<evidence type="ECO:0000313" key="5">
    <source>
        <dbReference type="EMBL" id="RZT02601.1"/>
    </source>
</evidence>
<protein>
    <submittedName>
        <fullName evidence="5">DNA-binding MarR family transcriptional regulator</fullName>
    </submittedName>
</protein>
<reference evidence="5 6" key="1">
    <citation type="submission" date="2019-02" db="EMBL/GenBank/DDBJ databases">
        <title>Genomic Encyclopedia of Type Strains, Phase IV (KMG-IV): sequencing the most valuable type-strain genomes for metagenomic binning, comparative biology and taxonomic classification.</title>
        <authorList>
            <person name="Goeker M."/>
        </authorList>
    </citation>
    <scope>NUCLEOTIDE SEQUENCE [LARGE SCALE GENOMIC DNA]</scope>
    <source>
        <strain evidence="5 6">DSM 29486</strain>
    </source>
</reference>
<proteinExistence type="predicted"/>
<accession>A0A4Q7PNP6</accession>
<dbReference type="PANTHER" id="PTHR35790:SF4">
    <property type="entry name" value="HTH-TYPE TRANSCRIPTIONAL REGULATOR PCHR"/>
    <property type="match status" value="1"/>
</dbReference>
<dbReference type="GO" id="GO:0003677">
    <property type="term" value="F:DNA binding"/>
    <property type="evidence" value="ECO:0007669"/>
    <property type="project" value="UniProtKB-KW"/>
</dbReference>
<keyword evidence="1" id="KW-0805">Transcription regulation</keyword>
<keyword evidence="6" id="KW-1185">Reference proteome</keyword>
<dbReference type="PROSITE" id="PS50995">
    <property type="entry name" value="HTH_MARR_2"/>
    <property type="match status" value="1"/>
</dbReference>
<keyword evidence="3" id="KW-0804">Transcription</keyword>
<dbReference type="OrthoDB" id="5358347at2"/>
<dbReference type="AlphaFoldDB" id="A0A4Q7PNP6"/>
<dbReference type="Pfam" id="PF01047">
    <property type="entry name" value="MarR"/>
    <property type="match status" value="1"/>
</dbReference>
<gene>
    <name evidence="5" type="ORF">EV209_0722</name>
</gene>
<dbReference type="SMART" id="SM00347">
    <property type="entry name" value="HTH_MARR"/>
    <property type="match status" value="1"/>
</dbReference>
<dbReference type="Gene3D" id="1.10.10.10">
    <property type="entry name" value="Winged helix-like DNA-binding domain superfamily/Winged helix DNA-binding domain"/>
    <property type="match status" value="1"/>
</dbReference>
<evidence type="ECO:0000259" key="4">
    <source>
        <dbReference type="PROSITE" id="PS50995"/>
    </source>
</evidence>
<name>A0A4Q7PNP6_9FIRM</name>
<dbReference type="InterPro" id="IPR000835">
    <property type="entry name" value="HTH_MarR-typ"/>
</dbReference>
<evidence type="ECO:0000313" key="6">
    <source>
        <dbReference type="Proteomes" id="UP000292927"/>
    </source>
</evidence>
<dbReference type="InterPro" id="IPR036388">
    <property type="entry name" value="WH-like_DNA-bd_sf"/>
</dbReference>
<evidence type="ECO:0000256" key="1">
    <source>
        <dbReference type="ARBA" id="ARBA00023015"/>
    </source>
</evidence>
<dbReference type="InterPro" id="IPR052067">
    <property type="entry name" value="Metal_resp_HTH_trans_reg"/>
</dbReference>
<dbReference type="PANTHER" id="PTHR35790">
    <property type="entry name" value="HTH-TYPE TRANSCRIPTIONAL REGULATOR PCHR"/>
    <property type="match status" value="1"/>
</dbReference>
<evidence type="ECO:0000256" key="2">
    <source>
        <dbReference type="ARBA" id="ARBA00023125"/>
    </source>
</evidence>
<dbReference type="InterPro" id="IPR036390">
    <property type="entry name" value="WH_DNA-bd_sf"/>
</dbReference>
<dbReference type="RefSeq" id="WP_130433115.1">
    <property type="nucleotide sequence ID" value="NZ_SGXF01000001.1"/>
</dbReference>
<sequence length="153" mass="17648">MDQTKQLLSLFAEHLEKQDLLSRLTESEILHGCGYSEIHCIAAIEELDKPNVTRIAKRMKMTRGAASKITRRLIAYGLAENYALPENKKEVYFRLTSGGKTLYQEHARRHSLWEQRDAAFFSRYSEAELAEIQAFMTSFNNYLETKIQEIGGK</sequence>
<keyword evidence="2 5" id="KW-0238">DNA-binding</keyword>